<keyword evidence="1" id="KW-0472">Membrane</keyword>
<protein>
    <submittedName>
        <fullName evidence="2">Uncharacterized protein</fullName>
    </submittedName>
</protein>
<name>A0A5A5TEL1_9CHLR</name>
<dbReference type="EMBL" id="BIXY01000051">
    <property type="protein sequence ID" value="GCF09767.1"/>
    <property type="molecule type" value="Genomic_DNA"/>
</dbReference>
<evidence type="ECO:0000313" key="2">
    <source>
        <dbReference type="EMBL" id="GCF09767.1"/>
    </source>
</evidence>
<feature type="transmembrane region" description="Helical" evidence="1">
    <location>
        <begin position="6"/>
        <end position="32"/>
    </location>
</feature>
<dbReference type="RefSeq" id="WP_149402688.1">
    <property type="nucleotide sequence ID" value="NZ_BIXY01000051.1"/>
</dbReference>
<feature type="transmembrane region" description="Helical" evidence="1">
    <location>
        <begin position="197"/>
        <end position="220"/>
    </location>
</feature>
<dbReference type="OrthoDB" id="3078508at2"/>
<gene>
    <name evidence="2" type="ORF">KDI_33310</name>
</gene>
<organism evidence="2 3">
    <name type="scientific">Dictyobacter arantiisoli</name>
    <dbReference type="NCBI Taxonomy" id="2014874"/>
    <lineage>
        <taxon>Bacteria</taxon>
        <taxon>Bacillati</taxon>
        <taxon>Chloroflexota</taxon>
        <taxon>Ktedonobacteria</taxon>
        <taxon>Ktedonobacterales</taxon>
        <taxon>Dictyobacteraceae</taxon>
        <taxon>Dictyobacter</taxon>
    </lineage>
</organism>
<keyword evidence="1" id="KW-0812">Transmembrane</keyword>
<evidence type="ECO:0000313" key="3">
    <source>
        <dbReference type="Proteomes" id="UP000322530"/>
    </source>
</evidence>
<comment type="caution">
    <text evidence="2">The sequence shown here is derived from an EMBL/GenBank/DDBJ whole genome shotgun (WGS) entry which is preliminary data.</text>
</comment>
<accession>A0A5A5TEL1</accession>
<feature type="transmembrane region" description="Helical" evidence="1">
    <location>
        <begin position="132"/>
        <end position="154"/>
    </location>
</feature>
<feature type="transmembrane region" description="Helical" evidence="1">
    <location>
        <begin position="166"/>
        <end position="185"/>
    </location>
</feature>
<evidence type="ECO:0000256" key="1">
    <source>
        <dbReference type="SAM" id="Phobius"/>
    </source>
</evidence>
<dbReference type="Proteomes" id="UP000322530">
    <property type="component" value="Unassembled WGS sequence"/>
</dbReference>
<feature type="transmembrane region" description="Helical" evidence="1">
    <location>
        <begin position="80"/>
        <end position="100"/>
    </location>
</feature>
<keyword evidence="3" id="KW-1185">Reference proteome</keyword>
<keyword evidence="1" id="KW-1133">Transmembrane helix</keyword>
<sequence>MDRLRTPFLILAIVLVVVLIFIETGTALPGVLRGNPVPLQNFHVPAQVSTATATLTSDQQRVVDQVSKQERPVGQSTPNLALIDIILFFTVVLMGSAQLIPARLLGRIQGIATLIFSILLIGVALRQIFIALAALILMISLLLALPFGTIVYLIVYGAFNRGGAEIVLGILMLLKLGIVISLFLAQQRNIENIGLILLILTSLLGNIIVSFLFGLVPGFLVSITDAIGAIVLGIIAIIWAIFLLVGAIISIIKILRLNYPVKI</sequence>
<dbReference type="AlphaFoldDB" id="A0A5A5TEL1"/>
<reference evidence="2 3" key="1">
    <citation type="submission" date="2019-01" db="EMBL/GenBank/DDBJ databases">
        <title>Draft genome sequence of Dictyobacter sp. Uno17.</title>
        <authorList>
            <person name="Wang C.M."/>
            <person name="Zheng Y."/>
            <person name="Sakai Y."/>
            <person name="Abe K."/>
            <person name="Yokota A."/>
            <person name="Yabe S."/>
        </authorList>
    </citation>
    <scope>NUCLEOTIDE SEQUENCE [LARGE SCALE GENOMIC DNA]</scope>
    <source>
        <strain evidence="2 3">Uno17</strain>
    </source>
</reference>
<proteinExistence type="predicted"/>
<feature type="transmembrane region" description="Helical" evidence="1">
    <location>
        <begin position="106"/>
        <end position="125"/>
    </location>
</feature>
<feature type="transmembrane region" description="Helical" evidence="1">
    <location>
        <begin position="226"/>
        <end position="252"/>
    </location>
</feature>